<organism evidence="11 12">
    <name type="scientific">Coprobacillus cateniformis</name>
    <dbReference type="NCBI Taxonomy" id="100884"/>
    <lineage>
        <taxon>Bacteria</taxon>
        <taxon>Bacillati</taxon>
        <taxon>Bacillota</taxon>
        <taxon>Erysipelotrichia</taxon>
        <taxon>Erysipelotrichales</taxon>
        <taxon>Coprobacillaceae</taxon>
        <taxon>Coprobacillus</taxon>
    </lineage>
</organism>
<comment type="caution">
    <text evidence="11">The sequence shown here is derived from an EMBL/GenBank/DDBJ whole genome shotgun (WGS) entry which is preliminary data.</text>
</comment>
<dbReference type="PROSITE" id="PS00211">
    <property type="entry name" value="ABC_TRANSPORTER_1"/>
    <property type="match status" value="1"/>
</dbReference>
<dbReference type="GO" id="GO:0005886">
    <property type="term" value="C:plasma membrane"/>
    <property type="evidence" value="ECO:0007669"/>
    <property type="project" value="UniProtKB-SubCell"/>
</dbReference>
<dbReference type="AlphaFoldDB" id="E7GFH0"/>
<dbReference type="HOGENOM" id="CLU_000604_78_2_9"/>
<dbReference type="PROSITE" id="PS50893">
    <property type="entry name" value="ABC_TRANSPORTER_2"/>
    <property type="match status" value="1"/>
</dbReference>
<dbReference type="SUPFAM" id="SSF52540">
    <property type="entry name" value="P-loop containing nucleoside triphosphate hydrolases"/>
    <property type="match status" value="1"/>
</dbReference>
<evidence type="ECO:0000256" key="5">
    <source>
        <dbReference type="ARBA" id="ARBA00022840"/>
    </source>
</evidence>
<reference evidence="11 12" key="1">
    <citation type="submission" date="2010-12" db="EMBL/GenBank/DDBJ databases">
        <title>The Genome Sequence of Coprobacillus sp. strain 29_1.</title>
        <authorList>
            <consortium name="The Broad Institute Genome Sequencing Platform"/>
            <person name="Earl A."/>
            <person name="Ward D."/>
            <person name="Feldgarden M."/>
            <person name="Gevers D."/>
            <person name="Daigneault M."/>
            <person name="Sibley C.D."/>
            <person name="White A."/>
            <person name="Strauss J."/>
            <person name="Allen-Vercoe E."/>
            <person name="Young S.K."/>
            <person name="Zeng Q."/>
            <person name="Gargeya S."/>
            <person name="Fitzgerald M."/>
            <person name="Haas B."/>
            <person name="Abouelleil A."/>
            <person name="Alvarado L."/>
            <person name="Arachchi H.M."/>
            <person name="Berlin A."/>
            <person name="Brown A."/>
            <person name="Chapman S.B."/>
            <person name="Chen Z."/>
            <person name="Dunbar C."/>
            <person name="Freedman E."/>
            <person name="Gearin G."/>
            <person name="Gellesch M."/>
            <person name="Goldberg J."/>
            <person name="Griggs A."/>
            <person name="Gujja S."/>
            <person name="Heilman E."/>
            <person name="Heiman D."/>
            <person name="Howarth C."/>
            <person name="Larson L."/>
            <person name="Lui A."/>
            <person name="MacDonald P.J.P."/>
            <person name="Mehta T."/>
            <person name="Montmayeur A."/>
            <person name="Murphy C."/>
            <person name="Neiman D."/>
            <person name="Pearson M."/>
            <person name="Priest M."/>
            <person name="Roberts A."/>
            <person name="Saif S."/>
            <person name="Shea T."/>
            <person name="Shenoy N."/>
            <person name="Sisk P."/>
            <person name="Stolte C."/>
            <person name="Sykes S."/>
            <person name="White J."/>
            <person name="Yandava C."/>
            <person name="Nusbaum C."/>
            <person name="Birren B."/>
        </authorList>
    </citation>
    <scope>NUCLEOTIDE SEQUENCE [LARGE SCALE GENOMIC DNA]</scope>
    <source>
        <strain evidence="11 12">29_1</strain>
    </source>
</reference>
<feature type="transmembrane region" description="Helical" evidence="9">
    <location>
        <begin position="559"/>
        <end position="577"/>
    </location>
</feature>
<evidence type="ECO:0000259" key="10">
    <source>
        <dbReference type="PROSITE" id="PS50893"/>
    </source>
</evidence>
<dbReference type="SMART" id="SM00382">
    <property type="entry name" value="AAA"/>
    <property type="match status" value="1"/>
</dbReference>
<evidence type="ECO:0000256" key="1">
    <source>
        <dbReference type="ARBA" id="ARBA00004429"/>
    </source>
</evidence>
<protein>
    <recommendedName>
        <fullName evidence="10">ABC transporter domain-containing protein</fullName>
    </recommendedName>
</protein>
<feature type="transmembrane region" description="Helical" evidence="9">
    <location>
        <begin position="503"/>
        <end position="533"/>
    </location>
</feature>
<dbReference type="InterPro" id="IPR015854">
    <property type="entry name" value="ABC_transpr_LolD-like"/>
</dbReference>
<dbReference type="Pfam" id="PF02687">
    <property type="entry name" value="FtsX"/>
    <property type="match status" value="1"/>
</dbReference>
<dbReference type="InterPro" id="IPR027417">
    <property type="entry name" value="P-loop_NTPase"/>
</dbReference>
<keyword evidence="3 9" id="KW-0812">Transmembrane</keyword>
<sequence length="594" mass="68420">MMLELKHISKSFHDHLILDDISIKLPDTGLIGIQGSSGCGKSTLLYIIGMLDGNFEGEILYDHQIIDNREDFIRQHVSYMMQNKDYVPSLTVKENIILSCQVSELSYSSQQLKKIVTQLGIQDFMNQYPSQLSGGQLKRVSIAKALLKDSSIILCDEPTGALHASQAQEVMKLLQTISQDALVIIVSHDPVLLKDYCDCVLTLKKGKLNRKVIKNKATLCKEKKHRLYSLWFYPIRQFIYQRNKLLFLFLFQWIVIVAFFIIVTAMNGVFDAIEESEKGSVCVNMMTIENKSGEVFKELVSHQGTKEVTYDYHLERLNISSQQKEVNCLISFLPHQTSHILLKSGRLPKDDHEIVVSESLFHNLSGNRNLHWEYQSFQQDIHIVGVLEDSFFSQDELYCSPKVKEKIDMLKNEYALLVEAQSGKNRYLYNKFNQSYFVYSDVLERVENYQVLLSLARMIAYVFIGISFVISLLLIMIVESTIYVERQHDVAYLLSLGLKKHQLLFLSIGEAICVGGVISIGGCLLSLLVYYYINQVYHISQYIHFELKLHKIIFCQWDLYGIIFLAYFFMCILGILVPMKKMITTDMIDVLREE</sequence>
<evidence type="ECO:0000256" key="8">
    <source>
        <dbReference type="ARBA" id="ARBA00038388"/>
    </source>
</evidence>
<evidence type="ECO:0000256" key="4">
    <source>
        <dbReference type="ARBA" id="ARBA00022741"/>
    </source>
</evidence>
<keyword evidence="4" id="KW-0547">Nucleotide-binding</keyword>
<dbReference type="GO" id="GO:0005524">
    <property type="term" value="F:ATP binding"/>
    <property type="evidence" value="ECO:0007669"/>
    <property type="project" value="UniProtKB-KW"/>
</dbReference>
<comment type="subcellular location">
    <subcellularLocation>
        <location evidence="1">Cell inner membrane</location>
        <topology evidence="1">Multi-pass membrane protein</topology>
    </subcellularLocation>
</comment>
<evidence type="ECO:0000313" key="11">
    <source>
        <dbReference type="EMBL" id="EFW03231.1"/>
    </source>
</evidence>
<evidence type="ECO:0000256" key="2">
    <source>
        <dbReference type="ARBA" id="ARBA00022475"/>
    </source>
</evidence>
<feature type="domain" description="ABC transporter" evidence="10">
    <location>
        <begin position="3"/>
        <end position="230"/>
    </location>
</feature>
<evidence type="ECO:0000256" key="7">
    <source>
        <dbReference type="ARBA" id="ARBA00023136"/>
    </source>
</evidence>
<feature type="transmembrane region" description="Helical" evidence="9">
    <location>
        <begin position="245"/>
        <end position="270"/>
    </location>
</feature>
<evidence type="ECO:0000313" key="12">
    <source>
        <dbReference type="Proteomes" id="UP000003157"/>
    </source>
</evidence>
<dbReference type="InterPro" id="IPR017871">
    <property type="entry name" value="ABC_transporter-like_CS"/>
</dbReference>
<keyword evidence="7 9" id="KW-0472">Membrane</keyword>
<dbReference type="STRING" id="100884.GCA_000269565_00599"/>
<accession>E7GFH0</accession>
<proteinExistence type="inferred from homology"/>
<dbReference type="PANTHER" id="PTHR24220:SF692">
    <property type="entry name" value="ABC TRANSPORTER DOMAIN-CONTAINING PROTEIN"/>
    <property type="match status" value="1"/>
</dbReference>
<dbReference type="eggNOG" id="COG1136">
    <property type="taxonomic scope" value="Bacteria"/>
</dbReference>
<dbReference type="Pfam" id="PF00005">
    <property type="entry name" value="ABC_tran"/>
    <property type="match status" value="1"/>
</dbReference>
<evidence type="ECO:0000256" key="9">
    <source>
        <dbReference type="SAM" id="Phobius"/>
    </source>
</evidence>
<dbReference type="EMBL" id="ADKX01000049">
    <property type="protein sequence ID" value="EFW03231.1"/>
    <property type="molecule type" value="Genomic_DNA"/>
</dbReference>
<keyword evidence="2" id="KW-1003">Cell membrane</keyword>
<comment type="similarity">
    <text evidence="8">Belongs to the ABC transporter superfamily. Macrolide exporter (TC 3.A.1.122) family.</text>
</comment>
<dbReference type="GO" id="GO:0022857">
    <property type="term" value="F:transmembrane transporter activity"/>
    <property type="evidence" value="ECO:0007669"/>
    <property type="project" value="TreeGrafter"/>
</dbReference>
<dbReference type="InterPro" id="IPR003439">
    <property type="entry name" value="ABC_transporter-like_ATP-bd"/>
</dbReference>
<evidence type="ECO:0000256" key="3">
    <source>
        <dbReference type="ARBA" id="ARBA00022692"/>
    </source>
</evidence>
<keyword evidence="12" id="KW-1185">Reference proteome</keyword>
<feature type="transmembrane region" description="Helical" evidence="9">
    <location>
        <begin position="458"/>
        <end position="482"/>
    </location>
</feature>
<dbReference type="Gene3D" id="3.40.50.300">
    <property type="entry name" value="P-loop containing nucleotide triphosphate hydrolases"/>
    <property type="match status" value="1"/>
</dbReference>
<gene>
    <name evidence="11" type="ORF">HMPREF9488_03513</name>
</gene>
<dbReference type="PANTHER" id="PTHR24220">
    <property type="entry name" value="IMPORT ATP-BINDING PROTEIN"/>
    <property type="match status" value="1"/>
</dbReference>
<dbReference type="Proteomes" id="UP000003157">
    <property type="component" value="Unassembled WGS sequence"/>
</dbReference>
<dbReference type="OrthoDB" id="1638863at2"/>
<name>E7GFH0_9FIRM</name>
<keyword evidence="5" id="KW-0067">ATP-binding</keyword>
<dbReference type="InterPro" id="IPR003593">
    <property type="entry name" value="AAA+_ATPase"/>
</dbReference>
<dbReference type="InterPro" id="IPR003838">
    <property type="entry name" value="ABC3_permease_C"/>
</dbReference>
<keyword evidence="6 9" id="KW-1133">Transmembrane helix</keyword>
<evidence type="ECO:0000256" key="6">
    <source>
        <dbReference type="ARBA" id="ARBA00022989"/>
    </source>
</evidence>
<dbReference type="GO" id="GO:0016887">
    <property type="term" value="F:ATP hydrolysis activity"/>
    <property type="evidence" value="ECO:0007669"/>
    <property type="project" value="InterPro"/>
</dbReference>